<evidence type="ECO:0000313" key="2">
    <source>
        <dbReference type="Proteomes" id="UP000181962"/>
    </source>
</evidence>
<name>A0A1L3FCU5_BRAJP</name>
<evidence type="ECO:0000313" key="1">
    <source>
        <dbReference type="EMBL" id="APG11113.1"/>
    </source>
</evidence>
<proteinExistence type="predicted"/>
<accession>A0A1L3FCU5</accession>
<dbReference type="EMBL" id="CP017637">
    <property type="protein sequence ID" value="APG11113.1"/>
    <property type="molecule type" value="Genomic_DNA"/>
</dbReference>
<organism evidence="1 2">
    <name type="scientific">Bradyrhizobium japonicum</name>
    <dbReference type="NCBI Taxonomy" id="375"/>
    <lineage>
        <taxon>Bacteria</taxon>
        <taxon>Pseudomonadati</taxon>
        <taxon>Pseudomonadota</taxon>
        <taxon>Alphaproteobacteria</taxon>
        <taxon>Hyphomicrobiales</taxon>
        <taxon>Nitrobacteraceae</taxon>
        <taxon>Bradyrhizobium</taxon>
    </lineage>
</organism>
<reference evidence="1 2" key="1">
    <citation type="submission" date="2016-11" db="EMBL/GenBank/DDBJ databases">
        <title>Complete Genome Sequence of Bradyrhizobium sp. strain J5, an isolated from soybean nodule in Hokkaido.</title>
        <authorList>
            <person name="Kanehara K."/>
        </authorList>
    </citation>
    <scope>NUCLEOTIDE SEQUENCE [LARGE SCALE GENOMIC DNA]</scope>
    <source>
        <strain evidence="1 2">J5</strain>
    </source>
</reference>
<dbReference type="Proteomes" id="UP000181962">
    <property type="component" value="Chromosome"/>
</dbReference>
<protein>
    <submittedName>
        <fullName evidence="1">Uncharacterized protein</fullName>
    </submittedName>
</protein>
<gene>
    <name evidence="1" type="ORF">BKD09_22540</name>
</gene>
<sequence>MMMNCMNTGTGALMVGGIRLADAALAMTALLLALLAAIAAVRLCFDIARRFGTRPSRSTPAPS</sequence>
<dbReference type="AlphaFoldDB" id="A0A1L3FCU5"/>